<dbReference type="InterPro" id="IPR051000">
    <property type="entry name" value="Homeobox_DNA-bind_prot"/>
</dbReference>
<dbReference type="EMBL" id="CAJPVJ010004913">
    <property type="protein sequence ID" value="CAG2169052.1"/>
    <property type="molecule type" value="Genomic_DNA"/>
</dbReference>
<evidence type="ECO:0000259" key="8">
    <source>
        <dbReference type="PROSITE" id="PS50071"/>
    </source>
</evidence>
<dbReference type="Proteomes" id="UP000728032">
    <property type="component" value="Unassembled WGS sequence"/>
</dbReference>
<dbReference type="Pfam" id="PF00046">
    <property type="entry name" value="Homeodomain"/>
    <property type="match status" value="1"/>
</dbReference>
<dbReference type="PRINTS" id="PR00031">
    <property type="entry name" value="HTHREPRESSR"/>
</dbReference>
<feature type="domain" description="Homeobox" evidence="8">
    <location>
        <begin position="45"/>
        <end position="105"/>
    </location>
</feature>
<name>A0A7R9M3V3_9ACAR</name>
<dbReference type="SMART" id="SM00389">
    <property type="entry name" value="HOX"/>
    <property type="match status" value="1"/>
</dbReference>
<comment type="subcellular location">
    <subcellularLocation>
        <location evidence="1 5 6">Nucleus</location>
    </subcellularLocation>
</comment>
<evidence type="ECO:0000256" key="4">
    <source>
        <dbReference type="ARBA" id="ARBA00023242"/>
    </source>
</evidence>
<dbReference type="Gene3D" id="1.10.10.60">
    <property type="entry name" value="Homeodomain-like"/>
    <property type="match status" value="1"/>
</dbReference>
<feature type="region of interest" description="Disordered" evidence="7">
    <location>
        <begin position="127"/>
        <end position="159"/>
    </location>
</feature>
<dbReference type="OrthoDB" id="6159439at2759"/>
<dbReference type="EMBL" id="OC919738">
    <property type="protein sequence ID" value="CAD7651868.1"/>
    <property type="molecule type" value="Genomic_DNA"/>
</dbReference>
<gene>
    <name evidence="9" type="ORF">ONB1V03_LOCUS8536</name>
</gene>
<dbReference type="PROSITE" id="PS00027">
    <property type="entry name" value="HOMEOBOX_1"/>
    <property type="match status" value="1"/>
</dbReference>
<feature type="compositionally biased region" description="Polar residues" evidence="7">
    <location>
        <begin position="147"/>
        <end position="159"/>
    </location>
</feature>
<dbReference type="GO" id="GO:0000981">
    <property type="term" value="F:DNA-binding transcription factor activity, RNA polymerase II-specific"/>
    <property type="evidence" value="ECO:0007669"/>
    <property type="project" value="InterPro"/>
</dbReference>
<accession>A0A7R9M3V3</accession>
<feature type="DNA-binding region" description="Homeobox" evidence="5">
    <location>
        <begin position="47"/>
        <end position="106"/>
    </location>
</feature>
<dbReference type="GO" id="GO:0000978">
    <property type="term" value="F:RNA polymerase II cis-regulatory region sequence-specific DNA binding"/>
    <property type="evidence" value="ECO:0007669"/>
    <property type="project" value="TreeGrafter"/>
</dbReference>
<dbReference type="InterPro" id="IPR020479">
    <property type="entry name" value="HD_metazoa"/>
</dbReference>
<evidence type="ECO:0000313" key="10">
    <source>
        <dbReference type="Proteomes" id="UP000728032"/>
    </source>
</evidence>
<organism evidence="9">
    <name type="scientific">Oppiella nova</name>
    <dbReference type="NCBI Taxonomy" id="334625"/>
    <lineage>
        <taxon>Eukaryota</taxon>
        <taxon>Metazoa</taxon>
        <taxon>Ecdysozoa</taxon>
        <taxon>Arthropoda</taxon>
        <taxon>Chelicerata</taxon>
        <taxon>Arachnida</taxon>
        <taxon>Acari</taxon>
        <taxon>Acariformes</taxon>
        <taxon>Sarcoptiformes</taxon>
        <taxon>Oribatida</taxon>
        <taxon>Brachypylina</taxon>
        <taxon>Oppioidea</taxon>
        <taxon>Oppiidae</taxon>
        <taxon>Oppiella</taxon>
    </lineage>
</organism>
<dbReference type="PRINTS" id="PR00024">
    <property type="entry name" value="HOMEOBOX"/>
</dbReference>
<keyword evidence="4 5" id="KW-0539">Nucleus</keyword>
<dbReference type="InterPro" id="IPR001356">
    <property type="entry name" value="HD"/>
</dbReference>
<keyword evidence="10" id="KW-1185">Reference proteome</keyword>
<dbReference type="SUPFAM" id="SSF46689">
    <property type="entry name" value="Homeodomain-like"/>
    <property type="match status" value="1"/>
</dbReference>
<sequence>MFQSNKFSSFMIKGMVESVGCSGPTASTIVWQHYLLRQRMLMQAKPRKGGQIRFTSEQSVSLEREFGRQKYLSPIERKSIASDLGLSERQIKTWFQNRRAKWRRCKQLSGDGDEDKHILFNKYKDTHSCSRDNDNDEPYESSCHPYQCQTNSHPNDFNN</sequence>
<dbReference type="PROSITE" id="PS50071">
    <property type="entry name" value="HOMEOBOX_2"/>
    <property type="match status" value="1"/>
</dbReference>
<evidence type="ECO:0000256" key="5">
    <source>
        <dbReference type="PROSITE-ProRule" id="PRU00108"/>
    </source>
</evidence>
<dbReference type="AlphaFoldDB" id="A0A7R9M3V3"/>
<evidence type="ECO:0000256" key="1">
    <source>
        <dbReference type="ARBA" id="ARBA00004123"/>
    </source>
</evidence>
<keyword evidence="3 5" id="KW-0371">Homeobox</keyword>
<dbReference type="CDD" id="cd00086">
    <property type="entry name" value="homeodomain"/>
    <property type="match status" value="1"/>
</dbReference>
<dbReference type="InterPro" id="IPR009057">
    <property type="entry name" value="Homeodomain-like_sf"/>
</dbReference>
<proteinExistence type="predicted"/>
<evidence type="ECO:0000313" key="9">
    <source>
        <dbReference type="EMBL" id="CAD7651868.1"/>
    </source>
</evidence>
<evidence type="ECO:0000256" key="2">
    <source>
        <dbReference type="ARBA" id="ARBA00023125"/>
    </source>
</evidence>
<dbReference type="GO" id="GO:0030154">
    <property type="term" value="P:cell differentiation"/>
    <property type="evidence" value="ECO:0007669"/>
    <property type="project" value="TreeGrafter"/>
</dbReference>
<evidence type="ECO:0000256" key="7">
    <source>
        <dbReference type="SAM" id="MobiDB-lite"/>
    </source>
</evidence>
<evidence type="ECO:0000256" key="6">
    <source>
        <dbReference type="RuleBase" id="RU000682"/>
    </source>
</evidence>
<dbReference type="PANTHER" id="PTHR24324">
    <property type="entry name" value="HOMEOBOX PROTEIN HHEX"/>
    <property type="match status" value="1"/>
</dbReference>
<keyword evidence="2 5" id="KW-0238">DNA-binding</keyword>
<reference evidence="9" key="1">
    <citation type="submission" date="2020-11" db="EMBL/GenBank/DDBJ databases">
        <authorList>
            <person name="Tran Van P."/>
        </authorList>
    </citation>
    <scope>NUCLEOTIDE SEQUENCE</scope>
</reference>
<dbReference type="GO" id="GO:0005634">
    <property type="term" value="C:nucleus"/>
    <property type="evidence" value="ECO:0007669"/>
    <property type="project" value="UniProtKB-SubCell"/>
</dbReference>
<protein>
    <recommendedName>
        <fullName evidence="8">Homeobox domain-containing protein</fullName>
    </recommendedName>
</protein>
<dbReference type="InterPro" id="IPR000047">
    <property type="entry name" value="HTH_motif"/>
</dbReference>
<dbReference type="InterPro" id="IPR017970">
    <property type="entry name" value="Homeobox_CS"/>
</dbReference>
<evidence type="ECO:0000256" key="3">
    <source>
        <dbReference type="ARBA" id="ARBA00023155"/>
    </source>
</evidence>
<dbReference type="PANTHER" id="PTHR24324:SF5">
    <property type="entry name" value="HEMATOPOIETICALLY-EXPRESSED HOMEOBOX PROTEIN HHEX"/>
    <property type="match status" value="1"/>
</dbReference>